<organism evidence="3 4">
    <name type="scientific">Venturia nashicola</name>
    <dbReference type="NCBI Taxonomy" id="86259"/>
    <lineage>
        <taxon>Eukaryota</taxon>
        <taxon>Fungi</taxon>
        <taxon>Dikarya</taxon>
        <taxon>Ascomycota</taxon>
        <taxon>Pezizomycotina</taxon>
        <taxon>Dothideomycetes</taxon>
        <taxon>Pleosporomycetidae</taxon>
        <taxon>Venturiales</taxon>
        <taxon>Venturiaceae</taxon>
        <taxon>Venturia</taxon>
    </lineage>
</organism>
<reference evidence="3 4" key="1">
    <citation type="submission" date="2019-04" db="EMBL/GenBank/DDBJ databases">
        <title>High contiguity whole genome sequence and gene annotation resource for two Venturia nashicola isolates.</title>
        <authorList>
            <person name="Prokchorchik M."/>
            <person name="Won K."/>
            <person name="Lee Y."/>
            <person name="Choi E.D."/>
            <person name="Segonzac C."/>
            <person name="Sohn K.H."/>
        </authorList>
    </citation>
    <scope>NUCLEOTIDE SEQUENCE [LARGE SCALE GENOMIC DNA]</scope>
    <source>
        <strain evidence="3 4">PRI2</strain>
    </source>
</reference>
<feature type="compositionally biased region" description="Acidic residues" evidence="2">
    <location>
        <begin position="362"/>
        <end position="386"/>
    </location>
</feature>
<feature type="region of interest" description="Disordered" evidence="2">
    <location>
        <begin position="362"/>
        <end position="395"/>
    </location>
</feature>
<accession>A0A4Z1PXI2</accession>
<feature type="compositionally biased region" description="Polar residues" evidence="2">
    <location>
        <begin position="18"/>
        <end position="34"/>
    </location>
</feature>
<sequence length="395" mass="44685">MMMLSSNNRSRAMFRTCRTTISPSPVPSTQSLSNKRSREDSPGAVLLRSAKVVVTERKHYQQEIDQLKADLTEARDKIEDIQWELDKKEEDLIRRDMDVSHMTALHEKNIKSKKKHKAHITILTSTNATLITEKATLASENAMLITKNSTLTSKNATLTASNAQLLVNAAMLEAVIAKHEKEAESNVEDSQNTSTDVFMGDATADVQEMVLGQTKPKPPKRQLWIKLRYVNWAAKIGPMTRQSMEEVLRHVFDMLCLYDVRQQRHFKRVILSALSGTLVLYINSPNRAPNDIAEGNSKYWNSNLVRASDDQLKNLLDALLKQVLDGNFKSQSLWHEIARGIRINRSLTARHLPMVSYEDFEFDTSDGSDNDSSSESDMSDDSDAESEYGAPDYEY</sequence>
<gene>
    <name evidence="3" type="ORF">E6O75_ATG00679</name>
</gene>
<evidence type="ECO:0000256" key="1">
    <source>
        <dbReference type="SAM" id="Coils"/>
    </source>
</evidence>
<proteinExistence type="predicted"/>
<feature type="coiled-coil region" evidence="1">
    <location>
        <begin position="50"/>
        <end position="91"/>
    </location>
</feature>
<keyword evidence="1" id="KW-0175">Coiled coil</keyword>
<evidence type="ECO:0000256" key="2">
    <source>
        <dbReference type="SAM" id="MobiDB-lite"/>
    </source>
</evidence>
<name>A0A4Z1PXI2_9PEZI</name>
<dbReference type="EMBL" id="SNSC02000001">
    <property type="protein sequence ID" value="TID27912.1"/>
    <property type="molecule type" value="Genomic_DNA"/>
</dbReference>
<keyword evidence="4" id="KW-1185">Reference proteome</keyword>
<dbReference type="Proteomes" id="UP000298493">
    <property type="component" value="Unassembled WGS sequence"/>
</dbReference>
<feature type="region of interest" description="Disordered" evidence="2">
    <location>
        <begin position="18"/>
        <end position="42"/>
    </location>
</feature>
<protein>
    <submittedName>
        <fullName evidence="3">Uncharacterized protein</fullName>
    </submittedName>
</protein>
<comment type="caution">
    <text evidence="3">The sequence shown here is derived from an EMBL/GenBank/DDBJ whole genome shotgun (WGS) entry which is preliminary data.</text>
</comment>
<evidence type="ECO:0000313" key="3">
    <source>
        <dbReference type="EMBL" id="TID27912.1"/>
    </source>
</evidence>
<dbReference type="AlphaFoldDB" id="A0A4Z1PXI2"/>
<evidence type="ECO:0000313" key="4">
    <source>
        <dbReference type="Proteomes" id="UP000298493"/>
    </source>
</evidence>